<sequence>MSNIGSVSIIQPSYQVQGYKVNQTLHSDFSVLFGKNAANIHEDLPVDAKAVYMNVVELKTNAKLISTGGDSNRIPSGDIAVNMIQTPTISIRTNQEYNRYTIQAYQGRGIDYMSLAQSVARQSINQVYATLALTGSGGAYEGVLNAAGKITQSALLTVDSGGQTLLELQNPLEIKNQLVSFINFQLSALNLVGASVNFGILTSQRVLQTLQTKVIPLVANGSGLSWSIIKTIEELYPLCTFEWGKDDFRFKNKGASGTKYDKMVISIATMPDNNSGLGNISTNFAAENLGQKIGENVIMRTSNIVPFEIPTVIENNGIRTLYEVGATTSGWTLQSNTVQVIADIKFEA</sequence>
<reference evidence="1" key="1">
    <citation type="submission" date="2020-04" db="EMBL/GenBank/DDBJ databases">
        <authorList>
            <person name="Chiriac C."/>
            <person name="Salcher M."/>
            <person name="Ghai R."/>
            <person name="Kavagutti S V."/>
        </authorList>
    </citation>
    <scope>NUCLEOTIDE SEQUENCE</scope>
</reference>
<organism evidence="1">
    <name type="scientific">uncultured Caudovirales phage</name>
    <dbReference type="NCBI Taxonomy" id="2100421"/>
    <lineage>
        <taxon>Viruses</taxon>
        <taxon>Duplodnaviria</taxon>
        <taxon>Heunggongvirae</taxon>
        <taxon>Uroviricota</taxon>
        <taxon>Caudoviricetes</taxon>
        <taxon>Peduoviridae</taxon>
        <taxon>Maltschvirus</taxon>
        <taxon>Maltschvirus maltsch</taxon>
    </lineage>
</organism>
<evidence type="ECO:0000313" key="1">
    <source>
        <dbReference type="EMBL" id="CAB4132088.1"/>
    </source>
</evidence>
<proteinExistence type="predicted"/>
<accession>A0A6J5LBV8</accession>
<protein>
    <submittedName>
        <fullName evidence="1">Uncharacterized protein</fullName>
    </submittedName>
</protein>
<dbReference type="EMBL" id="LR796257">
    <property type="protein sequence ID" value="CAB4132088.1"/>
    <property type="molecule type" value="Genomic_DNA"/>
</dbReference>
<gene>
    <name evidence="1" type="ORF">UFOVP136_35</name>
</gene>
<name>A0A6J5LBV8_9CAUD</name>